<dbReference type="Pfam" id="PF02577">
    <property type="entry name" value="BFN_dom"/>
    <property type="match status" value="1"/>
</dbReference>
<gene>
    <name evidence="2" type="ORF">METZ01_LOCUS506988</name>
</gene>
<dbReference type="Gene3D" id="3.10.690.10">
    <property type="entry name" value="Bifunctional nuclease domain"/>
    <property type="match status" value="1"/>
</dbReference>
<proteinExistence type="predicted"/>
<reference evidence="2" key="1">
    <citation type="submission" date="2018-05" db="EMBL/GenBank/DDBJ databases">
        <authorList>
            <person name="Lanie J.A."/>
            <person name="Ng W.-L."/>
            <person name="Kazmierczak K.M."/>
            <person name="Andrzejewski T.M."/>
            <person name="Davidsen T.M."/>
            <person name="Wayne K.J."/>
            <person name="Tettelin H."/>
            <person name="Glass J.I."/>
            <person name="Rusch D."/>
            <person name="Podicherti R."/>
            <person name="Tsui H.-C.T."/>
            <person name="Winkler M.E."/>
        </authorList>
    </citation>
    <scope>NUCLEOTIDE SEQUENCE</scope>
</reference>
<dbReference type="AlphaFoldDB" id="A0A383EBZ1"/>
<dbReference type="PANTHER" id="PTHR15160:SF1">
    <property type="entry name" value="VON HIPPEL-LINDAU DISEASE TUMOR SUPPRESSOR"/>
    <property type="match status" value="1"/>
</dbReference>
<dbReference type="EMBL" id="UINC01224489">
    <property type="protein sequence ID" value="SVE54134.1"/>
    <property type="molecule type" value="Genomic_DNA"/>
</dbReference>
<protein>
    <recommendedName>
        <fullName evidence="1">BFN domain-containing protein</fullName>
    </recommendedName>
</protein>
<dbReference type="GO" id="GO:0004518">
    <property type="term" value="F:nuclease activity"/>
    <property type="evidence" value="ECO:0007669"/>
    <property type="project" value="InterPro"/>
</dbReference>
<evidence type="ECO:0000313" key="2">
    <source>
        <dbReference type="EMBL" id="SVE54134.1"/>
    </source>
</evidence>
<dbReference type="InterPro" id="IPR036104">
    <property type="entry name" value="BFN_sf"/>
</dbReference>
<dbReference type="InterPro" id="IPR003729">
    <property type="entry name" value="Bi_nuclease_dom"/>
</dbReference>
<dbReference type="SUPFAM" id="SSF103256">
    <property type="entry name" value="Hypothetical protein TM0160"/>
    <property type="match status" value="1"/>
</dbReference>
<accession>A0A383EBZ1</accession>
<evidence type="ECO:0000259" key="1">
    <source>
        <dbReference type="PROSITE" id="PS51658"/>
    </source>
</evidence>
<name>A0A383EBZ1_9ZZZZ</name>
<feature type="domain" description="BFN" evidence="1">
    <location>
        <begin position="1"/>
        <end position="132"/>
    </location>
</feature>
<dbReference type="PANTHER" id="PTHR15160">
    <property type="entry name" value="VON HIPPEL-LINDAU PROTEIN"/>
    <property type="match status" value="1"/>
</dbReference>
<organism evidence="2">
    <name type="scientific">marine metagenome</name>
    <dbReference type="NCBI Taxonomy" id="408172"/>
    <lineage>
        <taxon>unclassified sequences</taxon>
        <taxon>metagenomes</taxon>
        <taxon>ecological metagenomes</taxon>
    </lineage>
</organism>
<sequence length="168" mass="18013">MIAMDVLGVQEVLPSDTPVVLLRESDGERMLPIFIGLPEAKAIGLAMAGQDPPRPMTHDLMATLLETFSVAVEQVAVIELRERTFFAEVTVRGPVGIEVVSARPSDAIALAVRTGAPVFVAEEVVDEAGFVPPPSDERVDPSNAPAAEAQVEEFRAFLDSVDPDDFET</sequence>
<dbReference type="PROSITE" id="PS51658">
    <property type="entry name" value="BFN"/>
    <property type="match status" value="1"/>
</dbReference>